<evidence type="ECO:0000313" key="2">
    <source>
        <dbReference type="EMBL" id="CAL1529803.1"/>
    </source>
</evidence>
<accession>A0AAV2H881</accession>
<feature type="compositionally biased region" description="Polar residues" evidence="1">
    <location>
        <begin position="509"/>
        <end position="518"/>
    </location>
</feature>
<feature type="compositionally biased region" description="Polar residues" evidence="1">
    <location>
        <begin position="307"/>
        <end position="321"/>
    </location>
</feature>
<protein>
    <submittedName>
        <fullName evidence="2">Uncharacterized protein</fullName>
    </submittedName>
</protein>
<proteinExistence type="predicted"/>
<feature type="region of interest" description="Disordered" evidence="1">
    <location>
        <begin position="300"/>
        <end position="339"/>
    </location>
</feature>
<feature type="non-terminal residue" evidence="2">
    <location>
        <position position="558"/>
    </location>
</feature>
<dbReference type="PANTHER" id="PTHR10773:SF19">
    <property type="match status" value="1"/>
</dbReference>
<feature type="region of interest" description="Disordered" evidence="1">
    <location>
        <begin position="492"/>
        <end position="518"/>
    </location>
</feature>
<dbReference type="Proteomes" id="UP001497497">
    <property type="component" value="Unassembled WGS sequence"/>
</dbReference>
<gene>
    <name evidence="2" type="ORF">GSLYS_00003955001</name>
</gene>
<feature type="compositionally biased region" description="Basic and acidic residues" evidence="1">
    <location>
        <begin position="159"/>
        <end position="169"/>
    </location>
</feature>
<dbReference type="EMBL" id="CAXITT010000055">
    <property type="protein sequence ID" value="CAL1529803.1"/>
    <property type="molecule type" value="Genomic_DNA"/>
</dbReference>
<feature type="region of interest" description="Disordered" evidence="1">
    <location>
        <begin position="539"/>
        <end position="558"/>
    </location>
</feature>
<feature type="region of interest" description="Disordered" evidence="1">
    <location>
        <begin position="159"/>
        <end position="178"/>
    </location>
</feature>
<evidence type="ECO:0000313" key="3">
    <source>
        <dbReference type="Proteomes" id="UP001497497"/>
    </source>
</evidence>
<sequence length="558" mass="63751">MNETEECILDVGSGFFKRPIGGTSNNNGNPYITELKYKKRRSKSKRNDGKNYPVLPPCKCTKRKCAEKFPELERKAVNGMFWGLDGYNERKQWILEHIKRADIKRRIASREGPPRKLESRWYYLPDGKGNLVDVCKAFFLRTLGYKWDSVIDTIGKTTPKGDKHVVPDRRGRKPPPHKISEEAVSSMTLYIESACQTYQPLYQQKNLGHKGGSKTTTVSLIPYGLTMKQLFEDYKSKHPNHTFGYESFRKVFKRVHASIVANLPPNLETEEESEPVFSSASRSFELNYLAPANIETRQDCHKEPTHSVANTQPFPSLNQYAPSPPLPQPQQQPMSINNPSERKSCLYQYAILPLEAQQQGFQMPENGPESLRYNTTEQDTFLKYKHSIYGPQANMAVQPSHFPQMSEPVGYPVNNNPCPDVVDPVTNGAHNQFPSYFIPNPEPLRRQAYHQMASQYQTILHHIAESSRFFNYGSFPPAEATCQAAQEKPYHFSNRPEYPRDNIIPYNPSKHSQNYEAPSMPVSYSLNCNLPHTSSQSHVPNMVLSPYSDENDNSFLND</sequence>
<dbReference type="AlphaFoldDB" id="A0AAV2H881"/>
<dbReference type="PANTHER" id="PTHR10773">
    <property type="entry name" value="DNA-DIRECTED RNA POLYMERASES I, II, AND III SUBUNIT RPABC2"/>
    <property type="match status" value="1"/>
</dbReference>
<evidence type="ECO:0000256" key="1">
    <source>
        <dbReference type="SAM" id="MobiDB-lite"/>
    </source>
</evidence>
<keyword evidence="3" id="KW-1185">Reference proteome</keyword>
<name>A0AAV2H881_LYMST</name>
<comment type="caution">
    <text evidence="2">The sequence shown here is derived from an EMBL/GenBank/DDBJ whole genome shotgun (WGS) entry which is preliminary data.</text>
</comment>
<reference evidence="2 3" key="1">
    <citation type="submission" date="2024-04" db="EMBL/GenBank/DDBJ databases">
        <authorList>
            <consortium name="Genoscope - CEA"/>
            <person name="William W."/>
        </authorList>
    </citation>
    <scope>NUCLEOTIDE SEQUENCE [LARGE SCALE GENOMIC DNA]</scope>
</reference>
<organism evidence="2 3">
    <name type="scientific">Lymnaea stagnalis</name>
    <name type="common">Great pond snail</name>
    <name type="synonym">Helix stagnalis</name>
    <dbReference type="NCBI Taxonomy" id="6523"/>
    <lineage>
        <taxon>Eukaryota</taxon>
        <taxon>Metazoa</taxon>
        <taxon>Spiralia</taxon>
        <taxon>Lophotrochozoa</taxon>
        <taxon>Mollusca</taxon>
        <taxon>Gastropoda</taxon>
        <taxon>Heterobranchia</taxon>
        <taxon>Euthyneura</taxon>
        <taxon>Panpulmonata</taxon>
        <taxon>Hygrophila</taxon>
        <taxon>Lymnaeoidea</taxon>
        <taxon>Lymnaeidae</taxon>
        <taxon>Lymnaea</taxon>
    </lineage>
</organism>